<dbReference type="AlphaFoldDB" id="A0A179IRW7"/>
<reference evidence="1" key="3">
    <citation type="journal article" date="2021" name="Microbiology">
        <title>Metagenomic Analysis of the Microbial Community in the Underground Coal Fire Area (Kemerovo Region, Russia) Revealed Predominance of Thermophilic Members of the Phyla Deinococcus-thermus, Aquificae, and Firmicutes.</title>
        <authorList>
            <person name="Kadnikov V."/>
            <person name="Mardanov A.V."/>
            <person name="Beletsky A.V."/>
            <person name="Karnachuk O.V."/>
            <person name="Ravin N.V."/>
        </authorList>
    </citation>
    <scope>NUCLEOTIDE SEQUENCE</scope>
    <source>
        <strain evidence="1">RBS10-49</strain>
    </source>
</reference>
<evidence type="ECO:0000313" key="4">
    <source>
        <dbReference type="Proteomes" id="UP000243024"/>
    </source>
</evidence>
<dbReference type="Proteomes" id="UP000244180">
    <property type="component" value="Unassembled WGS sequence"/>
</dbReference>
<keyword evidence="4" id="KW-1185">Reference proteome</keyword>
<dbReference type="Proteomes" id="UP000243024">
    <property type="component" value="Unassembled WGS sequence"/>
</dbReference>
<dbReference type="EMBL" id="PEBV01000019">
    <property type="protein sequence ID" value="PTQ52969.1"/>
    <property type="molecule type" value="Genomic_DNA"/>
</dbReference>
<proteinExistence type="predicted"/>
<name>A0A179IRW7_HYDSH</name>
<dbReference type="EMBL" id="JAHHQF010000114">
    <property type="protein sequence ID" value="MBT9283621.1"/>
    <property type="molecule type" value="Genomic_DNA"/>
</dbReference>
<evidence type="ECO:0000313" key="1">
    <source>
        <dbReference type="EMBL" id="MBT9283621.1"/>
    </source>
</evidence>
<dbReference type="RefSeq" id="WP_066198835.1">
    <property type="nucleotide sequence ID" value="NZ_CBCSAS010000034.1"/>
</dbReference>
<comment type="caution">
    <text evidence="2">The sequence shown here is derived from an EMBL/GenBank/DDBJ whole genome shotgun (WGS) entry which is preliminary data.</text>
</comment>
<sequence length="212" mass="24368">MGRRIATEFETIRLALGGKDAEELLRRLREAGIPLYEHVLKNGDLEVGYSALHNAFYLRLIQERSFAPDDREGRPEAPVRATVRYRAIGAGQFTDGRLAEVMRRLVAEFRGEALMKRVYRGFSVFYHYENGQVVRIVERTPAGERIIFERRPRRPAFADGGPEEASRAAERVLLRAEVDRWLDRRNAARPEEIPAIDARLRELARRLIALEG</sequence>
<dbReference type="Proteomes" id="UP000748108">
    <property type="component" value="Unassembled WGS sequence"/>
</dbReference>
<evidence type="ECO:0000313" key="5">
    <source>
        <dbReference type="Proteomes" id="UP000244180"/>
    </source>
</evidence>
<dbReference type="STRING" id="1484.SA87_06105"/>
<reference evidence="2 4" key="1">
    <citation type="submission" date="2015-09" db="EMBL/GenBank/DDBJ databases">
        <title>Draft genome sequence of Hydrogenibacillus schlegelii DSM 2000.</title>
        <authorList>
            <person name="Hemp J."/>
        </authorList>
    </citation>
    <scope>NUCLEOTIDE SEQUENCE [LARGE SCALE GENOMIC DNA]</scope>
    <source>
        <strain evidence="2 4">MA 48</strain>
    </source>
</reference>
<reference evidence="3 5" key="2">
    <citation type="submission" date="2017-08" db="EMBL/GenBank/DDBJ databases">
        <title>Burning lignite coal seam in the remote Altai Mountains harbors a hydrogen-driven thermophilic microbial community.</title>
        <authorList>
            <person name="Kadnikov V.V."/>
            <person name="Mardanov A.V."/>
            <person name="Ivasenko D."/>
            <person name="Beletsky A.V."/>
            <person name="Karnachuk O.V."/>
            <person name="Ravin N.V."/>
        </authorList>
    </citation>
    <scope>NUCLEOTIDE SEQUENCE [LARGE SCALE GENOMIC DNA]</scope>
    <source>
        <strain evidence="3">AL33</strain>
    </source>
</reference>
<organism evidence="2 4">
    <name type="scientific">Hydrogenibacillus schlegelii</name>
    <name type="common">Bacillus schlegelii</name>
    <dbReference type="NCBI Taxonomy" id="1484"/>
    <lineage>
        <taxon>Bacteria</taxon>
        <taxon>Bacillati</taxon>
        <taxon>Bacillota</taxon>
        <taxon>Bacilli</taxon>
        <taxon>Bacillales</taxon>
        <taxon>Bacillales Family X. Incertae Sedis</taxon>
        <taxon>Hydrogenibacillus</taxon>
    </lineage>
</organism>
<gene>
    <name evidence="3" type="ORF">HSCHL_2468</name>
    <name evidence="1" type="ORF">KM312_13465</name>
    <name evidence="2" type="ORF">SA87_06105</name>
</gene>
<dbReference type="EMBL" id="JXBB01000005">
    <property type="protein sequence ID" value="OAR05075.1"/>
    <property type="molecule type" value="Genomic_DNA"/>
</dbReference>
<dbReference type="OrthoDB" id="2880119at2"/>
<evidence type="ECO:0000313" key="2">
    <source>
        <dbReference type="EMBL" id="OAR05075.1"/>
    </source>
</evidence>
<protein>
    <submittedName>
        <fullName evidence="2">Uncharacterized protein</fullName>
    </submittedName>
</protein>
<accession>A0A179IRW7</accession>
<evidence type="ECO:0000313" key="3">
    <source>
        <dbReference type="EMBL" id="PTQ52969.1"/>
    </source>
</evidence>